<dbReference type="Gene3D" id="3.20.20.370">
    <property type="entry name" value="Glycoside hydrolase/deacetylase"/>
    <property type="match status" value="1"/>
</dbReference>
<dbReference type="RefSeq" id="WP_380036744.1">
    <property type="nucleotide sequence ID" value="NZ_JBHSEH010000005.1"/>
</dbReference>
<dbReference type="Proteomes" id="UP001595998">
    <property type="component" value="Unassembled WGS sequence"/>
</dbReference>
<dbReference type="EMBL" id="JBHSEH010000005">
    <property type="protein sequence ID" value="MFC4425393.1"/>
    <property type="molecule type" value="Genomic_DNA"/>
</dbReference>
<dbReference type="CDD" id="cd10959">
    <property type="entry name" value="CE4_NodB_like_3"/>
    <property type="match status" value="1"/>
</dbReference>
<organism evidence="2 3">
    <name type="scientific">Deinococcus navajonensis</name>
    <dbReference type="NCBI Taxonomy" id="309884"/>
    <lineage>
        <taxon>Bacteria</taxon>
        <taxon>Thermotogati</taxon>
        <taxon>Deinococcota</taxon>
        <taxon>Deinococci</taxon>
        <taxon>Deinococcales</taxon>
        <taxon>Deinococcaceae</taxon>
        <taxon>Deinococcus</taxon>
    </lineage>
</organism>
<dbReference type="InterPro" id="IPR054467">
    <property type="entry name" value="YkoP-like_dom"/>
</dbReference>
<dbReference type="Pfam" id="PF22790">
    <property type="entry name" value="YkoP"/>
    <property type="match status" value="1"/>
</dbReference>
<accession>A0ABV8XKS0</accession>
<sequence>MKRPLAVLLGAALCGYIGLPYLLVQLAGAGLVVEGRRARRELALTFDDGPDPKTTPAILDALRDANAQATFFVLAPAAEAQPGLIRRMLAEGHEVGVHAARHRHAWRRTPWNAYRDPAQAARRIAAVTGRKPRFHRPPHGAYSLATVLGQRAAQLTGVQWSVEGRDWQPAASPSQVHRRILAQVTPGAIVVLHDAGPGANNTAAALPALLTELGVRGYRSVALSQLDGARPLTWAGLRRRAFVLLDAVFDRIHRVQPTAGRADNLFRTGRVAFPLQGITLRGGQSVAQGTPAAEYHVNNPLMVDLGLRRSVRLAREDFRAVARDLQTRMDLKDTQVVFCLSALSPLLATLGFETYDLSPADTRRLQRWARTLRRAYGSNSDAPEPKLSILSREAFLALYG</sequence>
<protein>
    <submittedName>
        <fullName evidence="2">Polysaccharide deacetylase family protein</fullName>
    </submittedName>
</protein>
<dbReference type="SUPFAM" id="SSF88713">
    <property type="entry name" value="Glycoside hydrolase/deacetylase"/>
    <property type="match status" value="1"/>
</dbReference>
<evidence type="ECO:0000313" key="2">
    <source>
        <dbReference type="EMBL" id="MFC4425393.1"/>
    </source>
</evidence>
<dbReference type="InterPro" id="IPR011330">
    <property type="entry name" value="Glyco_hydro/deAcase_b/a-brl"/>
</dbReference>
<dbReference type="PROSITE" id="PS51677">
    <property type="entry name" value="NODB"/>
    <property type="match status" value="1"/>
</dbReference>
<dbReference type="PANTHER" id="PTHR10587:SF137">
    <property type="entry name" value="4-DEOXY-4-FORMAMIDO-L-ARABINOSE-PHOSPHOUNDECAPRENOL DEFORMYLASE ARND-RELATED"/>
    <property type="match status" value="1"/>
</dbReference>
<dbReference type="InterPro" id="IPR002509">
    <property type="entry name" value="NODB_dom"/>
</dbReference>
<dbReference type="Pfam" id="PF01522">
    <property type="entry name" value="Polysacc_deac_1"/>
    <property type="match status" value="1"/>
</dbReference>
<comment type="caution">
    <text evidence="2">The sequence shown here is derived from an EMBL/GenBank/DDBJ whole genome shotgun (WGS) entry which is preliminary data.</text>
</comment>
<dbReference type="InterPro" id="IPR050248">
    <property type="entry name" value="Polysacc_deacetylase_ArnD"/>
</dbReference>
<dbReference type="PANTHER" id="PTHR10587">
    <property type="entry name" value="GLYCOSYL TRANSFERASE-RELATED"/>
    <property type="match status" value="1"/>
</dbReference>
<evidence type="ECO:0000259" key="1">
    <source>
        <dbReference type="PROSITE" id="PS51677"/>
    </source>
</evidence>
<proteinExistence type="predicted"/>
<evidence type="ECO:0000313" key="3">
    <source>
        <dbReference type="Proteomes" id="UP001595998"/>
    </source>
</evidence>
<keyword evidence="3" id="KW-1185">Reference proteome</keyword>
<name>A0ABV8XKS0_9DEIO</name>
<gene>
    <name evidence="2" type="ORF">ACFOZ9_04145</name>
</gene>
<feature type="domain" description="NodB homology" evidence="1">
    <location>
        <begin position="40"/>
        <end position="221"/>
    </location>
</feature>
<reference evidence="3" key="1">
    <citation type="journal article" date="2019" name="Int. J. Syst. Evol. Microbiol.">
        <title>The Global Catalogue of Microorganisms (GCM) 10K type strain sequencing project: providing services to taxonomists for standard genome sequencing and annotation.</title>
        <authorList>
            <consortium name="The Broad Institute Genomics Platform"/>
            <consortium name="The Broad Institute Genome Sequencing Center for Infectious Disease"/>
            <person name="Wu L."/>
            <person name="Ma J."/>
        </authorList>
    </citation>
    <scope>NUCLEOTIDE SEQUENCE [LARGE SCALE GENOMIC DNA]</scope>
    <source>
        <strain evidence="3">CCUG 56029</strain>
    </source>
</reference>